<protein>
    <submittedName>
        <fullName evidence="2">Uncharacterized protein</fullName>
    </submittedName>
</protein>
<comment type="caution">
    <text evidence="2">The sequence shown here is derived from an EMBL/GenBank/DDBJ whole genome shotgun (WGS) entry which is preliminary data.</text>
</comment>
<dbReference type="EMBL" id="AAFI02000008">
    <property type="protein sequence ID" value="EAL71280.1"/>
    <property type="molecule type" value="Genomic_DNA"/>
</dbReference>
<evidence type="ECO:0000256" key="1">
    <source>
        <dbReference type="SAM" id="Phobius"/>
    </source>
</evidence>
<keyword evidence="1" id="KW-1133">Transmembrane helix</keyword>
<accession>Q55A07</accession>
<gene>
    <name evidence="2" type="ORF">DDB_G0272256</name>
</gene>
<organism evidence="2 3">
    <name type="scientific">Dictyostelium discoideum</name>
    <name type="common">Social amoeba</name>
    <dbReference type="NCBI Taxonomy" id="44689"/>
    <lineage>
        <taxon>Eukaryota</taxon>
        <taxon>Amoebozoa</taxon>
        <taxon>Evosea</taxon>
        <taxon>Eumycetozoa</taxon>
        <taxon>Dictyostelia</taxon>
        <taxon>Dictyosteliales</taxon>
        <taxon>Dictyosteliaceae</taxon>
        <taxon>Dictyostelium</taxon>
    </lineage>
</organism>
<evidence type="ECO:0000313" key="3">
    <source>
        <dbReference type="Proteomes" id="UP000002195"/>
    </source>
</evidence>
<dbReference type="PaxDb" id="44689-DDB0203693"/>
<keyword evidence="1" id="KW-0472">Membrane</keyword>
<proteinExistence type="predicted"/>
<dbReference type="dictyBase" id="DDB_G0272382"/>
<dbReference type="InParanoid" id="Q55A07"/>
<dbReference type="HOGENOM" id="CLU_2983083_0_0_1"/>
<dbReference type="KEGG" id="ddi:DDB_G0272256"/>
<dbReference type="RefSeq" id="XP_645177.1">
    <property type="nucleotide sequence ID" value="XM_640085.1"/>
</dbReference>
<keyword evidence="3" id="KW-1185">Reference proteome</keyword>
<feature type="transmembrane region" description="Helical" evidence="1">
    <location>
        <begin position="34"/>
        <end position="56"/>
    </location>
</feature>
<dbReference type="GeneID" id="8618349"/>
<name>Q55A07_DICDI</name>
<dbReference type="VEuPathDB" id="AmoebaDB:DDB_G0272256"/>
<dbReference type="Proteomes" id="UP000002195">
    <property type="component" value="Unassembled WGS sequence"/>
</dbReference>
<dbReference type="AlphaFoldDB" id="Q55A07"/>
<reference evidence="2 3" key="1">
    <citation type="journal article" date="2005" name="Nature">
        <title>The genome of the social amoeba Dictyostelium discoideum.</title>
        <authorList>
            <consortium name="The Dictyostelium discoideum Sequencing Consortium"/>
            <person name="Eichinger L."/>
            <person name="Pachebat J.A."/>
            <person name="Glockner G."/>
            <person name="Rajandream M.A."/>
            <person name="Sucgang R."/>
            <person name="Berriman M."/>
            <person name="Song J."/>
            <person name="Olsen R."/>
            <person name="Szafranski K."/>
            <person name="Xu Q."/>
            <person name="Tunggal B."/>
            <person name="Kummerfeld S."/>
            <person name="Madera M."/>
            <person name="Konfortov B.A."/>
            <person name="Rivero F."/>
            <person name="Bankier A.T."/>
            <person name="Lehmann R."/>
            <person name="Hamlin N."/>
            <person name="Davies R."/>
            <person name="Gaudet P."/>
            <person name="Fey P."/>
            <person name="Pilcher K."/>
            <person name="Chen G."/>
            <person name="Saunders D."/>
            <person name="Sodergren E."/>
            <person name="Davis P."/>
            <person name="Kerhornou A."/>
            <person name="Nie X."/>
            <person name="Hall N."/>
            <person name="Anjard C."/>
            <person name="Hemphill L."/>
            <person name="Bason N."/>
            <person name="Farbrother P."/>
            <person name="Desany B."/>
            <person name="Just E."/>
            <person name="Morio T."/>
            <person name="Rost R."/>
            <person name="Churcher C."/>
            <person name="Cooper J."/>
            <person name="Haydock S."/>
            <person name="van Driessche N."/>
            <person name="Cronin A."/>
            <person name="Goodhead I."/>
            <person name="Muzny D."/>
            <person name="Mourier T."/>
            <person name="Pain A."/>
            <person name="Lu M."/>
            <person name="Harper D."/>
            <person name="Lindsay R."/>
            <person name="Hauser H."/>
            <person name="James K."/>
            <person name="Quiles M."/>
            <person name="Madan Babu M."/>
            <person name="Saito T."/>
            <person name="Buchrieser C."/>
            <person name="Wardroper A."/>
            <person name="Felder M."/>
            <person name="Thangavelu M."/>
            <person name="Johnson D."/>
            <person name="Knights A."/>
            <person name="Loulseged H."/>
            <person name="Mungall K."/>
            <person name="Oliver K."/>
            <person name="Price C."/>
            <person name="Quail M.A."/>
            <person name="Urushihara H."/>
            <person name="Hernandez J."/>
            <person name="Rabbinowitsch E."/>
            <person name="Steffen D."/>
            <person name="Sanders M."/>
            <person name="Ma J."/>
            <person name="Kohara Y."/>
            <person name="Sharp S."/>
            <person name="Simmonds M."/>
            <person name="Spiegler S."/>
            <person name="Tivey A."/>
            <person name="Sugano S."/>
            <person name="White B."/>
            <person name="Walker D."/>
            <person name="Woodward J."/>
            <person name="Winckler T."/>
            <person name="Tanaka Y."/>
            <person name="Shaulsky G."/>
            <person name="Schleicher M."/>
            <person name="Weinstock G."/>
            <person name="Rosenthal A."/>
            <person name="Cox E.C."/>
            <person name="Chisholm R.L."/>
            <person name="Gibbs R."/>
            <person name="Loomis W.F."/>
            <person name="Platzer M."/>
            <person name="Kay R.R."/>
            <person name="Williams J."/>
            <person name="Dear P.H."/>
            <person name="Noegel A.A."/>
            <person name="Barrell B."/>
            <person name="Kuspa A."/>
        </authorList>
    </citation>
    <scope>NUCLEOTIDE SEQUENCE [LARGE SCALE GENOMIC DNA]</scope>
    <source>
        <strain evidence="2 3">AX4</strain>
    </source>
</reference>
<evidence type="ECO:0000313" key="2">
    <source>
        <dbReference type="EMBL" id="EAL71280.1"/>
    </source>
</evidence>
<sequence length="58" mass="6986">MDDEFMTLKEGILLLFEDDRQQYLEKRVSLVSEAGIIILYYSHVKVSFFFFFLNLFPE</sequence>
<keyword evidence="1" id="KW-0812">Transmembrane</keyword>